<keyword evidence="2" id="KW-1185">Reference proteome</keyword>
<dbReference type="InterPro" id="IPR029063">
    <property type="entry name" value="SAM-dependent_MTases_sf"/>
</dbReference>
<dbReference type="Proteomes" id="UP001272242">
    <property type="component" value="Unassembled WGS sequence"/>
</dbReference>
<dbReference type="GO" id="GO:0032259">
    <property type="term" value="P:methylation"/>
    <property type="evidence" value="ECO:0007669"/>
    <property type="project" value="UniProtKB-KW"/>
</dbReference>
<keyword evidence="1" id="KW-0489">Methyltransferase</keyword>
<reference evidence="2" key="1">
    <citation type="journal article" date="2023" name="Mar. Drugs">
        <title>Gemmata algarum, a Novel Planctomycete Isolated from an Algal Mat, Displays Antimicrobial Activity.</title>
        <authorList>
            <person name="Kumar G."/>
            <person name="Kallscheuer N."/>
            <person name="Kashif M."/>
            <person name="Ahamad S."/>
            <person name="Jagadeeshwari U."/>
            <person name="Pannikurungottu S."/>
            <person name="Haufschild T."/>
            <person name="Kabuu M."/>
            <person name="Sasikala C."/>
            <person name="Jogler C."/>
            <person name="Ramana C."/>
        </authorList>
    </citation>
    <scope>NUCLEOTIDE SEQUENCE [LARGE SCALE GENOMIC DNA]</scope>
    <source>
        <strain evidence="2">JC673</strain>
    </source>
</reference>
<dbReference type="RefSeq" id="WP_320685895.1">
    <property type="nucleotide sequence ID" value="NZ_JAXBLV010000077.1"/>
</dbReference>
<dbReference type="PANTHER" id="PTHR44068">
    <property type="entry name" value="ZGC:194242"/>
    <property type="match status" value="1"/>
</dbReference>
<organism evidence="1 2">
    <name type="scientific">Gemmata algarum</name>
    <dbReference type="NCBI Taxonomy" id="2975278"/>
    <lineage>
        <taxon>Bacteria</taxon>
        <taxon>Pseudomonadati</taxon>
        <taxon>Planctomycetota</taxon>
        <taxon>Planctomycetia</taxon>
        <taxon>Gemmatales</taxon>
        <taxon>Gemmataceae</taxon>
        <taxon>Gemmata</taxon>
    </lineage>
</organism>
<dbReference type="SUPFAM" id="SSF53335">
    <property type="entry name" value="S-adenosyl-L-methionine-dependent methyltransferases"/>
    <property type="match status" value="1"/>
</dbReference>
<sequence>MRRSATAVYRCPYTKEPLALDPTGGAAGEDVAAGRLVSGSGRAYAVEGGIPYLIDLNDELFCEEEKQENAYYQASYQGYDAVLDWVFESFREDERTVRGKMVDLLELKPGSKVLETGAGTCRDSVHIAERLGAGGELYVQDLSSHMLKLGRERVAAAARPDGPRVEFSVGNAANLPFPDGHFDAAFHFGGLNLFTDKTKAIAEMARVVRVGGKVVFGDEGVAPWLRGTPHGKVLMNSSKLYCYAPPLECLPETARDAGVRWLLGSAYYVVDFRVGEGAPYLDLDLPIRGRRGGTHRSRYYGVMEGVTVEAKHLAEEAAARAGLSIHDWLDRAVRAAAAQTKAA</sequence>
<evidence type="ECO:0000313" key="2">
    <source>
        <dbReference type="Proteomes" id="UP001272242"/>
    </source>
</evidence>
<dbReference type="Pfam" id="PF01209">
    <property type="entry name" value="Ubie_methyltran"/>
    <property type="match status" value="1"/>
</dbReference>
<dbReference type="EMBL" id="JAXBLV010000077">
    <property type="protein sequence ID" value="MDY3559070.1"/>
    <property type="molecule type" value="Genomic_DNA"/>
</dbReference>
<gene>
    <name evidence="1" type="ORF">R5W23_006260</name>
</gene>
<dbReference type="EC" id="2.1.1.-" evidence="1"/>
<dbReference type="CDD" id="cd02440">
    <property type="entry name" value="AdoMet_MTases"/>
    <property type="match status" value="1"/>
</dbReference>
<dbReference type="GO" id="GO:0008168">
    <property type="term" value="F:methyltransferase activity"/>
    <property type="evidence" value="ECO:0007669"/>
    <property type="project" value="UniProtKB-KW"/>
</dbReference>
<accession>A0ABU5EV79</accession>
<dbReference type="Gene3D" id="3.40.50.150">
    <property type="entry name" value="Vaccinia Virus protein VP39"/>
    <property type="match status" value="1"/>
</dbReference>
<proteinExistence type="predicted"/>
<comment type="caution">
    <text evidence="1">The sequence shown here is derived from an EMBL/GenBank/DDBJ whole genome shotgun (WGS) entry which is preliminary data.</text>
</comment>
<evidence type="ECO:0000313" key="1">
    <source>
        <dbReference type="EMBL" id="MDY3559070.1"/>
    </source>
</evidence>
<name>A0ABU5EV79_9BACT</name>
<protein>
    <submittedName>
        <fullName evidence="1">Class I SAM-dependent methyltransferase</fullName>
        <ecNumber evidence="1">2.1.1.-</ecNumber>
    </submittedName>
</protein>
<dbReference type="InterPro" id="IPR050447">
    <property type="entry name" value="Erg6_SMT_methyltransf"/>
</dbReference>
<dbReference type="PANTHER" id="PTHR44068:SF11">
    <property type="entry name" value="GERANYL DIPHOSPHATE 2-C-METHYLTRANSFERASE"/>
    <property type="match status" value="1"/>
</dbReference>
<keyword evidence="1" id="KW-0808">Transferase</keyword>